<evidence type="ECO:0000313" key="3">
    <source>
        <dbReference type="Proteomes" id="UP000533954"/>
    </source>
</evidence>
<dbReference type="Pfam" id="PF07004">
    <property type="entry name" value="SHIPPO-rpt"/>
    <property type="match status" value="2"/>
</dbReference>
<dbReference type="EMBL" id="VZSX01000005">
    <property type="protein sequence ID" value="NXA31502.1"/>
    <property type="molecule type" value="Genomic_DNA"/>
</dbReference>
<dbReference type="Proteomes" id="UP000533954">
    <property type="component" value="Unassembled WGS sequence"/>
</dbReference>
<feature type="non-terminal residue" evidence="2">
    <location>
        <position position="1"/>
    </location>
</feature>
<feature type="non-terminal residue" evidence="2">
    <location>
        <position position="309"/>
    </location>
</feature>
<protein>
    <submittedName>
        <fullName evidence="2">LEXM protein</fullName>
    </submittedName>
</protein>
<comment type="caution">
    <text evidence="2">The sequence shown here is derived from an EMBL/GenBank/DDBJ whole genome shotgun (WGS) entry which is preliminary data.</text>
</comment>
<organism evidence="2 3">
    <name type="scientific">Eudromia elegans</name>
    <name type="common">Elegant crested-tinamou</name>
    <dbReference type="NCBI Taxonomy" id="8805"/>
    <lineage>
        <taxon>Eukaryota</taxon>
        <taxon>Metazoa</taxon>
        <taxon>Chordata</taxon>
        <taxon>Craniata</taxon>
        <taxon>Vertebrata</taxon>
        <taxon>Euteleostomi</taxon>
        <taxon>Archelosauria</taxon>
        <taxon>Archosauria</taxon>
        <taxon>Dinosauria</taxon>
        <taxon>Saurischia</taxon>
        <taxon>Theropoda</taxon>
        <taxon>Coelurosauria</taxon>
        <taxon>Aves</taxon>
        <taxon>Palaeognathae</taxon>
        <taxon>Tinamiformes</taxon>
        <taxon>Tinamidae</taxon>
        <taxon>Eudromia</taxon>
    </lineage>
</organism>
<sequence length="309" mass="34106">RSTQGETLGPGAYSIKDFLQEQRPSSLRGVCDTRERRFPDVLRDCYPGPGTYELRWDPRARRSAASRGIMDSRTPQRVLPATLASAPQPGAAAAPALLPPSRPRSALQGSGLGPGTYSLPNSIDELLGRVVSTRGPYELFSGDSRLGAGLEPGAVPSRCCSAPLCRQRGGTELSSGTVKSFVELLASRDSRKKGRFSTVPREPGRPAQRICWATLSQCPRDASAAGPGSYDPKPFERSESFNQPPFWSSAKRFDRRSCCLYAGNENPVGVGRYNITKHEKYPRKMRYQSLYQSETRRYLRDLERDAFLL</sequence>
<keyword evidence="3" id="KW-1185">Reference proteome</keyword>
<proteinExistence type="predicted"/>
<dbReference type="InterPro" id="IPR010736">
    <property type="entry name" value="SHIPPO-rpt"/>
</dbReference>
<feature type="region of interest" description="Disordered" evidence="1">
    <location>
        <begin position="90"/>
        <end position="110"/>
    </location>
</feature>
<evidence type="ECO:0000313" key="2">
    <source>
        <dbReference type="EMBL" id="NXA31502.1"/>
    </source>
</evidence>
<reference evidence="2 3" key="1">
    <citation type="submission" date="2019-09" db="EMBL/GenBank/DDBJ databases">
        <title>Bird 10,000 Genomes (B10K) Project - Family phase.</title>
        <authorList>
            <person name="Zhang G."/>
        </authorList>
    </citation>
    <scope>NUCLEOTIDE SEQUENCE [LARGE SCALE GENOMIC DNA]</scope>
    <source>
        <strain evidence="2">B10K-LSUMZ-16893</strain>
    </source>
</reference>
<name>A0A7K7UTB1_EUDEL</name>
<dbReference type="OrthoDB" id="6275292at2759"/>
<dbReference type="AlphaFoldDB" id="A0A7K7UTB1"/>
<dbReference type="PANTHER" id="PTHR34914">
    <property type="entry name" value="LYMPHOCYTE EXPANSION MOLECULE"/>
    <property type="match status" value="1"/>
</dbReference>
<evidence type="ECO:0000256" key="1">
    <source>
        <dbReference type="SAM" id="MobiDB-lite"/>
    </source>
</evidence>
<dbReference type="InterPro" id="IPR033557">
    <property type="entry name" value="CIMAP2"/>
</dbReference>
<gene>
    <name evidence="2" type="primary">Lexm</name>
    <name evidence="2" type="ORF">EUDELE_R10154</name>
</gene>
<accession>A0A7K7UTB1</accession>
<dbReference type="PANTHER" id="PTHR34914:SF1">
    <property type="entry name" value="LYMPHOCYTE EXPANSION MOLECULE"/>
    <property type="match status" value="1"/>
</dbReference>